<accession>A0A380MJL9</accession>
<feature type="chain" id="PRO_5016706314" description="PepSY domain-containing protein" evidence="1">
    <location>
        <begin position="22"/>
        <end position="104"/>
    </location>
</feature>
<feature type="domain" description="PepSY" evidence="2">
    <location>
        <begin position="40"/>
        <end position="97"/>
    </location>
</feature>
<name>A0A380MJL9_9GAMM</name>
<dbReference type="EMBL" id="UHIA01000003">
    <property type="protein sequence ID" value="SUO92719.1"/>
    <property type="molecule type" value="Genomic_DNA"/>
</dbReference>
<dbReference type="InterPro" id="IPR025711">
    <property type="entry name" value="PepSY"/>
</dbReference>
<proteinExistence type="predicted"/>
<dbReference type="OrthoDB" id="6658259at2"/>
<dbReference type="Gene3D" id="3.10.450.40">
    <property type="match status" value="1"/>
</dbReference>
<keyword evidence="4" id="KW-1185">Reference proteome</keyword>
<organism evidence="3 4">
    <name type="scientific">Suttonella indologenes</name>
    <dbReference type="NCBI Taxonomy" id="13276"/>
    <lineage>
        <taxon>Bacteria</taxon>
        <taxon>Pseudomonadati</taxon>
        <taxon>Pseudomonadota</taxon>
        <taxon>Gammaproteobacteria</taxon>
        <taxon>Cardiobacteriales</taxon>
        <taxon>Cardiobacteriaceae</taxon>
        <taxon>Suttonella</taxon>
    </lineage>
</organism>
<dbReference type="RefSeq" id="WP_115217965.1">
    <property type="nucleotide sequence ID" value="NZ_UHIA01000003.1"/>
</dbReference>
<gene>
    <name evidence="3" type="ORF">NCTC10717_00703</name>
</gene>
<protein>
    <recommendedName>
        <fullName evidence="2">PepSY domain-containing protein</fullName>
    </recommendedName>
</protein>
<evidence type="ECO:0000313" key="4">
    <source>
        <dbReference type="Proteomes" id="UP000254575"/>
    </source>
</evidence>
<keyword evidence="1" id="KW-0732">Signal</keyword>
<feature type="signal peptide" evidence="1">
    <location>
        <begin position="1"/>
        <end position="21"/>
    </location>
</feature>
<dbReference type="Pfam" id="PF03413">
    <property type="entry name" value="PepSY"/>
    <property type="match status" value="1"/>
</dbReference>
<dbReference type="Proteomes" id="UP000254575">
    <property type="component" value="Unassembled WGS sequence"/>
</dbReference>
<evidence type="ECO:0000256" key="1">
    <source>
        <dbReference type="SAM" id="SignalP"/>
    </source>
</evidence>
<evidence type="ECO:0000313" key="3">
    <source>
        <dbReference type="EMBL" id="SUO92719.1"/>
    </source>
</evidence>
<dbReference type="AlphaFoldDB" id="A0A380MJL9"/>
<evidence type="ECO:0000259" key="2">
    <source>
        <dbReference type="Pfam" id="PF03413"/>
    </source>
</evidence>
<reference evidence="3 4" key="1">
    <citation type="submission" date="2018-06" db="EMBL/GenBank/DDBJ databases">
        <authorList>
            <consortium name="Pathogen Informatics"/>
            <person name="Doyle S."/>
        </authorList>
    </citation>
    <scope>NUCLEOTIDE SEQUENCE [LARGE SCALE GENOMIC DNA]</scope>
    <source>
        <strain evidence="3 4">NCTC10717</strain>
    </source>
</reference>
<sequence length="104" mass="11774">MKKFISIAALAVLTAPVFAQYADRYDDDARYYQQHQGEYISHDKAAEIAIQAAGGGVVTDVDFEYSQYRGARFEVEVHHNGMEHDIVIDAKSGKIRRHSVERDD</sequence>